<organism evidence="1 2">
    <name type="scientific">Maricaulis salignorans</name>
    <dbReference type="NCBI Taxonomy" id="144026"/>
    <lineage>
        <taxon>Bacteria</taxon>
        <taxon>Pseudomonadati</taxon>
        <taxon>Pseudomonadota</taxon>
        <taxon>Alphaproteobacteria</taxon>
        <taxon>Maricaulales</taxon>
        <taxon>Maricaulaceae</taxon>
        <taxon>Maricaulis</taxon>
    </lineage>
</organism>
<accession>A0A1G9VTN9</accession>
<protein>
    <recommendedName>
        <fullName evidence="3">Metal-dependent hydrolase</fullName>
    </recommendedName>
</protein>
<dbReference type="Pfam" id="PF10118">
    <property type="entry name" value="Metal_hydrol"/>
    <property type="match status" value="1"/>
</dbReference>
<dbReference type="InterPro" id="IPR016516">
    <property type="entry name" value="UCP07580"/>
</dbReference>
<evidence type="ECO:0008006" key="3">
    <source>
        <dbReference type="Google" id="ProtNLM"/>
    </source>
</evidence>
<dbReference type="OrthoDB" id="4760165at2"/>
<dbReference type="PANTHER" id="PTHR39456">
    <property type="entry name" value="METAL-DEPENDENT HYDROLASE"/>
    <property type="match status" value="1"/>
</dbReference>
<keyword evidence="2" id="KW-1185">Reference proteome</keyword>
<dbReference type="Proteomes" id="UP000199759">
    <property type="component" value="Unassembled WGS sequence"/>
</dbReference>
<reference evidence="1 2" key="1">
    <citation type="submission" date="2016-10" db="EMBL/GenBank/DDBJ databases">
        <authorList>
            <person name="de Groot N.N."/>
        </authorList>
    </citation>
    <scope>NUCLEOTIDE SEQUENCE [LARGE SCALE GENOMIC DNA]</scope>
    <source>
        <strain evidence="1 2">DSM 16077</strain>
    </source>
</reference>
<dbReference type="EMBL" id="FNHG01000021">
    <property type="protein sequence ID" value="SDM75632.1"/>
    <property type="molecule type" value="Genomic_DNA"/>
</dbReference>
<sequence length="285" mass="32676">MTAPRPATKTTPPDLTVTPRDIHFATEAASGQAWLGGDAVATAVFNAMSLTFPDGERLFMDAVRHYRSELSGKLLEDAKAFITQEAIHSREHVALNGGLDRDHYPIDAIETEIRDRIRITRERGPIAMLSVTIALEHFTAMMADVTLEDGSIFEGTHEDILRLWQWHALEETEHKAVAFDVFQQVTQDWTPRQRYFLRTRVMALVTLLFTSNISRYASKLLIADGVSPWTARARVLWYLLFKPGLFRKGWRSYWAWYKPGFHPWDHDNRATITAWQDKFAQMAAE</sequence>
<evidence type="ECO:0000313" key="1">
    <source>
        <dbReference type="EMBL" id="SDM75632.1"/>
    </source>
</evidence>
<gene>
    <name evidence="1" type="ORF">SAMN04488568_1211</name>
</gene>
<dbReference type="PANTHER" id="PTHR39456:SF1">
    <property type="entry name" value="METAL-DEPENDENT HYDROLASE"/>
    <property type="match status" value="1"/>
</dbReference>
<dbReference type="STRING" id="144026.SAMN04488568_1211"/>
<evidence type="ECO:0000313" key="2">
    <source>
        <dbReference type="Proteomes" id="UP000199759"/>
    </source>
</evidence>
<dbReference type="RefSeq" id="WP_091771580.1">
    <property type="nucleotide sequence ID" value="NZ_FNHG01000021.1"/>
</dbReference>
<proteinExistence type="predicted"/>
<dbReference type="PIRSF" id="PIRSF007580">
    <property type="entry name" value="UCP07580"/>
    <property type="match status" value="1"/>
</dbReference>
<name>A0A1G9VTN9_9PROT</name>
<dbReference type="AlphaFoldDB" id="A0A1G9VTN9"/>